<dbReference type="PANTHER" id="PTHR32305">
    <property type="match status" value="1"/>
</dbReference>
<dbReference type="Pfam" id="PF05593">
    <property type="entry name" value="RHS_repeat"/>
    <property type="match status" value="1"/>
</dbReference>
<accession>A0ABQ5QKP6</accession>
<name>A0ABQ5QKP6_9BACT</name>
<sequence length="1419" mass="154372">MFWHHLRISLTASLIGVGAFAQSFNSAFTEVKFDRAKTPSVIHGGASIDVPSGAISFDVPMGPGIGARGVRFTPRLATRFAPQTTPAMAFGTEPPTQIATGGSSCVCTPGYFVRASIAVDSLSDQNEFLLPDGSSGGLGFGVAAGAPVDPDRAMRMVNQFGITGVTSAQLMGIGTHGELLIDLYGAAGTPYAPITLYTWRPTSDYPDPDLQTVPGGMLVVSGDGLTCTEFRYLNPQYSAYWSGSPSPAGSGYVAYRSKSPSAGRTDYERPVLCAMTLALPIAPPPQINLTAIHYLPFSWRNRFGDVIAFNHKPNGGSGNGVDYDATWTRNGGSPLASIQVRLQGMPAVSAVPALNTGGGVNSQANPGGRIQVSYPGTTTSTYSLDSYVTYGTYVDMTGICGWGGVWTKPWDAFRRHLQPYRLTVDNTGEYVQFDYAVACSDPINMFIPVTLKSLTFPNRKQTFTWQPYKYRRPPAVMAYLIDPVLTDIYTAGGVSLVADQDLTMGGQTRTTSYERVVPIPDSSRPSGPFWTSTAFWVAVTHPDGHVITTRFAEPINGTQISLSTPSNNYQSLAHLKHQPVDERTYSPGMDWRSDLTAVPGQSTAYRVTQFGAPLVGTPGTPDGEASRFAVGSNWVNPYWNFVTAYSPAATLGNAPYSTRQETWEKDGPNWAVRHRIESRGDWDASGGGWKTQTLTADFGDSPLIRTISRSYESDWANWFLGRKLSEQKPGQPAVNFTYNADNSLHQATVNQGGTPEVDTSYVYTGGLPDPTSVTQTSSNLALSGQYGISHEFDTYGLVNKITPLGVNWSVEEIHDSFGRPTQQTGANSETTSIQWDAVGRLSSVQVVPEVSTEITYPDLLTAVVTHGAQQMTYHYNGFGELVKTDRQGGSQTFQYDYEGRKLLESVWGGTSGTQYQYDNQGRVGTVTDPNGEVVHYYYEGPKKRVVHGGIETQFIYDGLGQLAGVTDALGQGTSYYYDQAGRVTKVTQAGTSGTQVRNWAYNGMGWLYQLTQPESGTTTYSDFTIHGKAQTTDYNGRSVTTNYDSLGRATSIISADGTVNFGLAYDELGHGSSNGKLTTATEMIRGVTRSLHYRGLNGRLSDLNYTIDGLPPFTQGIGYDANNYGFIASRTYPDGSTQSFTYDEAKGLPNWTGFGGSNLASLFYDPIHWGLTNITYANNAFSTYGYDSDQVRLKTMSHVIPSAFTKTWTYTYDSAGRMTNDTEDWFFYDALGRLTTAYVRDPWDTSSGHENHGVMQQFAYDSFGNRTGLNSKMVLNWAAGATPPDVNQATTDTTSKAQTYTFNPLDAALSGNNQLPAYASNGAATGAQYDLQGNLTGLYKLIGDSTQALSMTYDALGRVKTMSDSILNTTEVYTYDDQGLRVMVEVYQGPVAIQNLQKKKYQIYNEARQLTSEYELEAE</sequence>
<feature type="signal peptide" evidence="1">
    <location>
        <begin position="1"/>
        <end position="21"/>
    </location>
</feature>
<protein>
    <recommendedName>
        <fullName evidence="4">RHS repeat protein</fullName>
    </recommendedName>
</protein>
<evidence type="ECO:0008006" key="4">
    <source>
        <dbReference type="Google" id="ProtNLM"/>
    </source>
</evidence>
<dbReference type="InterPro" id="IPR006530">
    <property type="entry name" value="YD"/>
</dbReference>
<dbReference type="Gene3D" id="2.180.10.10">
    <property type="entry name" value="RHS repeat-associated core"/>
    <property type="match status" value="2"/>
</dbReference>
<dbReference type="InterPro" id="IPR050708">
    <property type="entry name" value="T6SS_VgrG/RHS"/>
</dbReference>
<reference evidence="2 3" key="1">
    <citation type="journal article" date="2023" name="Antonie Van Leeuwenhoek">
        <title>Mesoterricola silvestris gen. nov., sp. nov., Mesoterricola sediminis sp. nov., Geothrix oryzae sp. nov., Geothrix edaphica sp. nov., Geothrix rubra sp. nov., and Geothrix limicola sp. nov., six novel members of Acidobacteriota isolated from soils.</title>
        <authorList>
            <person name="Itoh H."/>
            <person name="Sugisawa Y."/>
            <person name="Mise K."/>
            <person name="Xu Z."/>
            <person name="Kuniyasu M."/>
            <person name="Ushijima N."/>
            <person name="Kawano K."/>
            <person name="Kobayashi E."/>
            <person name="Shiratori Y."/>
            <person name="Masuda Y."/>
            <person name="Senoo K."/>
        </authorList>
    </citation>
    <scope>NUCLEOTIDE SEQUENCE [LARGE SCALE GENOMIC DNA]</scope>
    <source>
        <strain evidence="2 3">Red804</strain>
    </source>
</reference>
<dbReference type="EMBL" id="BSDE01000009">
    <property type="protein sequence ID" value="GLH74895.1"/>
    <property type="molecule type" value="Genomic_DNA"/>
</dbReference>
<keyword evidence="1" id="KW-0732">Signal</keyword>
<keyword evidence="3" id="KW-1185">Reference proteome</keyword>
<dbReference type="PANTHER" id="PTHR32305:SF15">
    <property type="entry name" value="PROTEIN RHSA-RELATED"/>
    <property type="match status" value="1"/>
</dbReference>
<gene>
    <name evidence="2" type="ORF">GETHLI_33970</name>
</gene>
<proteinExistence type="predicted"/>
<dbReference type="InterPro" id="IPR031325">
    <property type="entry name" value="RHS_repeat"/>
</dbReference>
<comment type="caution">
    <text evidence="2">The sequence shown here is derived from an EMBL/GenBank/DDBJ whole genome shotgun (WGS) entry which is preliminary data.</text>
</comment>
<dbReference type="NCBIfam" id="TIGR01643">
    <property type="entry name" value="YD_repeat_2x"/>
    <property type="match status" value="2"/>
</dbReference>
<evidence type="ECO:0000313" key="3">
    <source>
        <dbReference type="Proteomes" id="UP001165069"/>
    </source>
</evidence>
<dbReference type="Proteomes" id="UP001165069">
    <property type="component" value="Unassembled WGS sequence"/>
</dbReference>
<organism evidence="2 3">
    <name type="scientific">Geothrix limicola</name>
    <dbReference type="NCBI Taxonomy" id="2927978"/>
    <lineage>
        <taxon>Bacteria</taxon>
        <taxon>Pseudomonadati</taxon>
        <taxon>Acidobacteriota</taxon>
        <taxon>Holophagae</taxon>
        <taxon>Holophagales</taxon>
        <taxon>Holophagaceae</taxon>
        <taxon>Geothrix</taxon>
    </lineage>
</organism>
<feature type="chain" id="PRO_5047165114" description="RHS repeat protein" evidence="1">
    <location>
        <begin position="22"/>
        <end position="1419"/>
    </location>
</feature>
<evidence type="ECO:0000313" key="2">
    <source>
        <dbReference type="EMBL" id="GLH74895.1"/>
    </source>
</evidence>
<evidence type="ECO:0000256" key="1">
    <source>
        <dbReference type="SAM" id="SignalP"/>
    </source>
</evidence>